<proteinExistence type="inferred from homology"/>
<keyword evidence="2" id="KW-0489">Methyltransferase</keyword>
<dbReference type="PROSITE" id="PS51682">
    <property type="entry name" value="SAM_OMT_I"/>
    <property type="match status" value="1"/>
</dbReference>
<dbReference type="Proteomes" id="UP000078576">
    <property type="component" value="Unassembled WGS sequence"/>
</dbReference>
<evidence type="ECO:0000256" key="4">
    <source>
        <dbReference type="ARBA" id="ARBA00022691"/>
    </source>
</evidence>
<dbReference type="EMBL" id="KN714681">
    <property type="protein sequence ID" value="KUI55510.1"/>
    <property type="molecule type" value="Genomic_DNA"/>
</dbReference>
<dbReference type="Gene3D" id="3.40.50.150">
    <property type="entry name" value="Vaccinia Virus protein VP39"/>
    <property type="match status" value="1"/>
</dbReference>
<dbReference type="STRING" id="694573.A0A194UUY2"/>
<dbReference type="InterPro" id="IPR002935">
    <property type="entry name" value="SAM_O-MeTrfase"/>
</dbReference>
<dbReference type="OrthoDB" id="186626at2759"/>
<evidence type="ECO:0000256" key="5">
    <source>
        <dbReference type="ARBA" id="ARBA00022939"/>
    </source>
</evidence>
<evidence type="ECO:0000256" key="1">
    <source>
        <dbReference type="ARBA" id="ARBA00012880"/>
    </source>
</evidence>
<dbReference type="PANTHER" id="PTHR43836">
    <property type="entry name" value="CATECHOL O-METHYLTRANSFERASE 1-RELATED"/>
    <property type="match status" value="1"/>
</dbReference>
<evidence type="ECO:0000256" key="2">
    <source>
        <dbReference type="ARBA" id="ARBA00022603"/>
    </source>
</evidence>
<keyword evidence="9" id="KW-1185">Reference proteome</keyword>
<comment type="similarity">
    <text evidence="6">Belongs to the class I-like SAM-binding methyltransferase superfamily. Cation-dependent O-methyltransferase family.</text>
</comment>
<keyword evidence="3" id="KW-0808">Transferase</keyword>
<dbReference type="SUPFAM" id="SSF53335">
    <property type="entry name" value="S-adenosyl-L-methionine-dependent methyltransferases"/>
    <property type="match status" value="1"/>
</dbReference>
<dbReference type="GO" id="GO:0032259">
    <property type="term" value="P:methylation"/>
    <property type="evidence" value="ECO:0007669"/>
    <property type="project" value="UniProtKB-KW"/>
</dbReference>
<dbReference type="GO" id="GO:0006584">
    <property type="term" value="P:catecholamine metabolic process"/>
    <property type="evidence" value="ECO:0007669"/>
    <property type="project" value="UniProtKB-KW"/>
</dbReference>
<protein>
    <recommendedName>
        <fullName evidence="1">catechol O-methyltransferase</fullName>
        <ecNumber evidence="1">2.1.1.6</ecNumber>
    </recommendedName>
</protein>
<dbReference type="InterPro" id="IPR029063">
    <property type="entry name" value="SAM-dependent_MTases_sf"/>
</dbReference>
<dbReference type="EC" id="2.1.1.6" evidence="1"/>
<dbReference type="Pfam" id="PF01596">
    <property type="entry name" value="Methyltransf_3"/>
    <property type="match status" value="1"/>
</dbReference>
<evidence type="ECO:0000256" key="6">
    <source>
        <dbReference type="ARBA" id="ARBA00023453"/>
    </source>
</evidence>
<reference evidence="9" key="1">
    <citation type="submission" date="2014-12" db="EMBL/GenBank/DDBJ databases">
        <title>Genome Sequence of Valsa Canker Pathogens Uncovers a Specific Adaption of Colonization on Woody Bark.</title>
        <authorList>
            <person name="Yin Z."/>
            <person name="Liu H."/>
            <person name="Gao X."/>
            <person name="Li Z."/>
            <person name="Song N."/>
            <person name="Ke X."/>
            <person name="Dai Q."/>
            <person name="Wu Y."/>
            <person name="Sun Y."/>
            <person name="Xu J.-R."/>
            <person name="Kang Z.K."/>
            <person name="Wang L."/>
            <person name="Huang L."/>
        </authorList>
    </citation>
    <scope>NUCLEOTIDE SEQUENCE [LARGE SCALE GENOMIC DNA]</scope>
    <source>
        <strain evidence="9">SXYL134</strain>
    </source>
</reference>
<dbReference type="AlphaFoldDB" id="A0A194UUY2"/>
<organism evidence="8 9">
    <name type="scientific">Cytospora mali</name>
    <name type="common">Apple Valsa canker fungus</name>
    <name type="synonym">Valsa mali</name>
    <dbReference type="NCBI Taxonomy" id="578113"/>
    <lineage>
        <taxon>Eukaryota</taxon>
        <taxon>Fungi</taxon>
        <taxon>Dikarya</taxon>
        <taxon>Ascomycota</taxon>
        <taxon>Pezizomycotina</taxon>
        <taxon>Sordariomycetes</taxon>
        <taxon>Sordariomycetidae</taxon>
        <taxon>Diaporthales</taxon>
        <taxon>Cytosporaceae</taxon>
        <taxon>Cytospora</taxon>
    </lineage>
</organism>
<evidence type="ECO:0000256" key="7">
    <source>
        <dbReference type="SAM" id="MobiDB-lite"/>
    </source>
</evidence>
<evidence type="ECO:0000313" key="9">
    <source>
        <dbReference type="Proteomes" id="UP000078576"/>
    </source>
</evidence>
<name>A0A194UUY2_CYTMA</name>
<gene>
    <name evidence="8" type="ORF">VP1G_02926</name>
</gene>
<feature type="region of interest" description="Disordered" evidence="7">
    <location>
        <begin position="223"/>
        <end position="253"/>
    </location>
</feature>
<evidence type="ECO:0000313" key="8">
    <source>
        <dbReference type="EMBL" id="KUI55510.1"/>
    </source>
</evidence>
<accession>A0A194UUY2</accession>
<sequence>MGTLNGFTGQAYQPQEEKYFDDGREIALLHFIYNHPELPDIRGNPKRVLDAIDEYGKTKKYLMNVGEHKSQIVVDLIKDVKPQTMVELGGYVGYSAIAFGAAFREAGGKHYYSLEYNPEFGAVIASLVDLAGLHDVVKVEIGPASASLKRLCVEGTLKKIDLMFLDHVKPLYTPDLKLCEDLGLIGPGSVLAADNVVKPGNPPYLEYVRSTVEQKRERFQKNRGLSLDDLSDREKHGYKMSNGGKADGPKAQGNPNLIYVSRFVEGWEPSGVPDAIEITRCTGVQEWLTN</sequence>
<dbReference type="PANTHER" id="PTHR43836:SF2">
    <property type="entry name" value="CATECHOL O-METHYLTRANSFERASE 1-RELATED"/>
    <property type="match status" value="1"/>
</dbReference>
<keyword evidence="4" id="KW-0949">S-adenosyl-L-methionine</keyword>
<dbReference type="GO" id="GO:0008171">
    <property type="term" value="F:O-methyltransferase activity"/>
    <property type="evidence" value="ECO:0007669"/>
    <property type="project" value="InterPro"/>
</dbReference>
<keyword evidence="5" id="KW-0128">Catecholamine metabolism</keyword>
<evidence type="ECO:0000256" key="3">
    <source>
        <dbReference type="ARBA" id="ARBA00022679"/>
    </source>
</evidence>